<feature type="domain" description="Ig-like" evidence="11">
    <location>
        <begin position="29"/>
        <end position="146"/>
    </location>
</feature>
<dbReference type="OrthoDB" id="8831214at2759"/>
<dbReference type="PANTHER" id="PTHR13869:SF19">
    <property type="entry name" value="MYELIN PROTEIN ZERO-LIKE PROTEIN 1"/>
    <property type="match status" value="1"/>
</dbReference>
<name>A0A9Q0I8C8_9TELE</name>
<dbReference type="GO" id="GO:0009986">
    <property type="term" value="C:cell surface"/>
    <property type="evidence" value="ECO:0007669"/>
    <property type="project" value="TreeGrafter"/>
</dbReference>
<dbReference type="FunFam" id="2.60.40.10:FF:000193">
    <property type="entry name" value="Myelin protein zero-like 1 like"/>
    <property type="match status" value="1"/>
</dbReference>
<proteinExistence type="inferred from homology"/>
<comment type="similarity">
    <text evidence="2">Belongs to the myelin P0 protein family.</text>
</comment>
<comment type="caution">
    <text evidence="12">The sequence shown here is derived from an EMBL/GenBank/DDBJ whole genome shotgun (WGS) entry which is preliminary data.</text>
</comment>
<dbReference type="GO" id="GO:0005925">
    <property type="term" value="C:focal adhesion"/>
    <property type="evidence" value="ECO:0007669"/>
    <property type="project" value="TreeGrafter"/>
</dbReference>
<dbReference type="Proteomes" id="UP001148018">
    <property type="component" value="Unassembled WGS sequence"/>
</dbReference>
<keyword evidence="9" id="KW-0393">Immunoglobulin domain</keyword>
<evidence type="ECO:0000256" key="1">
    <source>
        <dbReference type="ARBA" id="ARBA00004479"/>
    </source>
</evidence>
<gene>
    <name evidence="12" type="ORF">NHX12_009893</name>
</gene>
<dbReference type="Gene3D" id="2.60.40.10">
    <property type="entry name" value="Immunoglobulins"/>
    <property type="match status" value="1"/>
</dbReference>
<evidence type="ECO:0000313" key="13">
    <source>
        <dbReference type="Proteomes" id="UP001148018"/>
    </source>
</evidence>
<keyword evidence="8" id="KW-0325">Glycoprotein</keyword>
<accession>A0A9Q0I8C8</accession>
<dbReference type="SMART" id="SM00409">
    <property type="entry name" value="IG"/>
    <property type="match status" value="1"/>
</dbReference>
<evidence type="ECO:0000256" key="6">
    <source>
        <dbReference type="ARBA" id="ARBA00023136"/>
    </source>
</evidence>
<dbReference type="GO" id="GO:0005886">
    <property type="term" value="C:plasma membrane"/>
    <property type="evidence" value="ECO:0007669"/>
    <property type="project" value="TreeGrafter"/>
</dbReference>
<keyword evidence="5 10" id="KW-1133">Transmembrane helix</keyword>
<feature type="transmembrane region" description="Helical" evidence="10">
    <location>
        <begin position="7"/>
        <end position="25"/>
    </location>
</feature>
<evidence type="ECO:0000256" key="5">
    <source>
        <dbReference type="ARBA" id="ARBA00022989"/>
    </source>
</evidence>
<dbReference type="InterPro" id="IPR013783">
    <property type="entry name" value="Ig-like_fold"/>
</dbReference>
<dbReference type="CDD" id="cd12087">
    <property type="entry name" value="TM_EGFR-like"/>
    <property type="match status" value="1"/>
</dbReference>
<keyword evidence="7" id="KW-1015">Disulfide bond</keyword>
<evidence type="ECO:0000313" key="12">
    <source>
        <dbReference type="EMBL" id="KAJ3589045.1"/>
    </source>
</evidence>
<dbReference type="InterPro" id="IPR007110">
    <property type="entry name" value="Ig-like_dom"/>
</dbReference>
<evidence type="ECO:0000256" key="9">
    <source>
        <dbReference type="ARBA" id="ARBA00023319"/>
    </source>
</evidence>
<evidence type="ECO:0000256" key="4">
    <source>
        <dbReference type="ARBA" id="ARBA00022729"/>
    </source>
</evidence>
<keyword evidence="4" id="KW-0732">Signal</keyword>
<evidence type="ECO:0000256" key="7">
    <source>
        <dbReference type="ARBA" id="ARBA00023157"/>
    </source>
</evidence>
<evidence type="ECO:0000256" key="3">
    <source>
        <dbReference type="ARBA" id="ARBA00022692"/>
    </source>
</evidence>
<feature type="transmembrane region" description="Helical" evidence="10">
    <location>
        <begin position="159"/>
        <end position="183"/>
    </location>
</feature>
<evidence type="ECO:0000256" key="2">
    <source>
        <dbReference type="ARBA" id="ARBA00007180"/>
    </source>
</evidence>
<dbReference type="EMBL" id="JANIIK010000115">
    <property type="protein sequence ID" value="KAJ3589045.1"/>
    <property type="molecule type" value="Genomic_DNA"/>
</dbReference>
<dbReference type="InterPro" id="IPR013106">
    <property type="entry name" value="Ig_V-set"/>
</dbReference>
<evidence type="ECO:0000256" key="10">
    <source>
        <dbReference type="SAM" id="Phobius"/>
    </source>
</evidence>
<dbReference type="InterPro" id="IPR003599">
    <property type="entry name" value="Ig_sub"/>
</dbReference>
<sequence length="194" mass="21344">MEPTKWLNAICNGIVFSGLTLFIAFGTRPTLAVDVHAPAEVVVENGTTGILKCFFKSIYVVSSAVTVHWTIRYQGSDETYTIFYLSQGKDYPVSTFKDRVQFIGNLNKKDASIQLLHAQFTDNGTYYCDVKNPPDVSGTPARTELKVVAKESLPQDSTAVIVGAVCGAVIGIILIAVVTYLIIRRHHSRHDYEG</sequence>
<protein>
    <recommendedName>
        <fullName evidence="11">Ig-like domain-containing protein</fullName>
    </recommendedName>
</protein>
<dbReference type="PROSITE" id="PS50835">
    <property type="entry name" value="IG_LIKE"/>
    <property type="match status" value="1"/>
</dbReference>
<evidence type="ECO:0000256" key="8">
    <source>
        <dbReference type="ARBA" id="ARBA00023180"/>
    </source>
</evidence>
<comment type="subcellular location">
    <subcellularLocation>
        <location evidence="1">Membrane</location>
        <topology evidence="1">Single-pass type I membrane protein</topology>
    </subcellularLocation>
</comment>
<dbReference type="InterPro" id="IPR036179">
    <property type="entry name" value="Ig-like_dom_sf"/>
</dbReference>
<keyword evidence="13" id="KW-1185">Reference proteome</keyword>
<evidence type="ECO:0000259" key="11">
    <source>
        <dbReference type="PROSITE" id="PS50835"/>
    </source>
</evidence>
<dbReference type="AlphaFoldDB" id="A0A9Q0I8C8"/>
<dbReference type="SUPFAM" id="SSF48726">
    <property type="entry name" value="Immunoglobulin"/>
    <property type="match status" value="1"/>
</dbReference>
<dbReference type="PRINTS" id="PR00213">
    <property type="entry name" value="MYELINP0"/>
</dbReference>
<dbReference type="PANTHER" id="PTHR13869">
    <property type="entry name" value="MYELIN P0 RELATED"/>
    <property type="match status" value="1"/>
</dbReference>
<dbReference type="Pfam" id="PF07686">
    <property type="entry name" value="V-set"/>
    <property type="match status" value="1"/>
</dbReference>
<dbReference type="InterPro" id="IPR000920">
    <property type="entry name" value="Myelin_P0-rel"/>
</dbReference>
<reference evidence="12" key="1">
    <citation type="submission" date="2022-07" db="EMBL/GenBank/DDBJ databases">
        <title>Chromosome-level genome of Muraenolepis orangiensis.</title>
        <authorList>
            <person name="Kim J."/>
        </authorList>
    </citation>
    <scope>NUCLEOTIDE SEQUENCE</scope>
    <source>
        <strain evidence="12">KU_S4_2022</strain>
        <tissue evidence="12">Muscle</tissue>
    </source>
</reference>
<keyword evidence="3 10" id="KW-0812">Transmembrane</keyword>
<organism evidence="12 13">
    <name type="scientific">Muraenolepis orangiensis</name>
    <name type="common">Patagonian moray cod</name>
    <dbReference type="NCBI Taxonomy" id="630683"/>
    <lineage>
        <taxon>Eukaryota</taxon>
        <taxon>Metazoa</taxon>
        <taxon>Chordata</taxon>
        <taxon>Craniata</taxon>
        <taxon>Vertebrata</taxon>
        <taxon>Euteleostomi</taxon>
        <taxon>Actinopterygii</taxon>
        <taxon>Neopterygii</taxon>
        <taxon>Teleostei</taxon>
        <taxon>Neoteleostei</taxon>
        <taxon>Acanthomorphata</taxon>
        <taxon>Zeiogadaria</taxon>
        <taxon>Gadariae</taxon>
        <taxon>Gadiformes</taxon>
        <taxon>Muraenolepidoidei</taxon>
        <taxon>Muraenolepididae</taxon>
        <taxon>Muraenolepis</taxon>
    </lineage>
</organism>
<keyword evidence="6 10" id="KW-0472">Membrane</keyword>